<gene>
    <name evidence="9" type="ORF">TCARB_0642</name>
</gene>
<feature type="transmembrane region" description="Helical" evidence="7">
    <location>
        <begin position="173"/>
        <end position="196"/>
    </location>
</feature>
<organism evidence="9 10">
    <name type="scientific">Thermofilum adornatum 1505</name>
    <dbReference type="NCBI Taxonomy" id="697581"/>
    <lineage>
        <taxon>Archaea</taxon>
        <taxon>Thermoproteota</taxon>
        <taxon>Thermoprotei</taxon>
        <taxon>Thermofilales</taxon>
        <taxon>Thermofilaceae</taxon>
        <taxon>Thermofilum</taxon>
    </lineage>
</organism>
<dbReference type="InterPro" id="IPR000515">
    <property type="entry name" value="MetI-like"/>
</dbReference>
<dbReference type="Proteomes" id="UP000266720">
    <property type="component" value="Chromosome"/>
</dbReference>
<dbReference type="KEGG" id="tcb:TCARB_0642"/>
<dbReference type="STRING" id="697581.TCARB_0642"/>
<proteinExistence type="inferred from homology"/>
<keyword evidence="3" id="KW-1003">Cell membrane</keyword>
<accession>A0A3G1A6E4</accession>
<dbReference type="InterPro" id="IPR050901">
    <property type="entry name" value="BP-dep_ABC_trans_perm"/>
</dbReference>
<evidence type="ECO:0000256" key="2">
    <source>
        <dbReference type="ARBA" id="ARBA00022448"/>
    </source>
</evidence>
<name>A0A3G1A6E4_9CREN</name>
<feature type="transmembrane region" description="Helical" evidence="7">
    <location>
        <begin position="129"/>
        <end position="152"/>
    </location>
</feature>
<sequence length="269" mass="29658">MRKVLVYLIAFLISLWILTPIIYTVLASFADILDYYQHLIPQKYTLKYYEEYWRLGVGDALVRSIEIGVLTVLLSFLIGIPAGYAIGRLKFRGRNSIQLTILFFRVLPIVVMAVPLAVVFLKIGLYDTIFGVTLAHTAIALPFVVLITSSIFASVPRDLEEAGTVFGLSSLQIFTKITLPLVAPGLAAAGMFAFLISWNEVVASTILTYLNRTLPAAVLAPYVMGMGAAGQLPDPYRFAAATIMIIPAFLFMAYIRKYLTAMWGSAGVR</sequence>
<dbReference type="GO" id="GO:0055085">
    <property type="term" value="P:transmembrane transport"/>
    <property type="evidence" value="ECO:0007669"/>
    <property type="project" value="InterPro"/>
</dbReference>
<dbReference type="AlphaFoldDB" id="A0A3G1A6E4"/>
<feature type="transmembrane region" description="Helical" evidence="7">
    <location>
        <begin position="99"/>
        <end position="123"/>
    </location>
</feature>
<dbReference type="RefSeq" id="WP_052886679.1">
    <property type="nucleotide sequence ID" value="NZ_CP007493.1"/>
</dbReference>
<dbReference type="SUPFAM" id="SSF161098">
    <property type="entry name" value="MetI-like"/>
    <property type="match status" value="1"/>
</dbReference>
<dbReference type="EMBL" id="CP007493">
    <property type="protein sequence ID" value="AJB41698.1"/>
    <property type="molecule type" value="Genomic_DNA"/>
</dbReference>
<evidence type="ECO:0000256" key="5">
    <source>
        <dbReference type="ARBA" id="ARBA00022989"/>
    </source>
</evidence>
<dbReference type="CDD" id="cd06261">
    <property type="entry name" value="TM_PBP2"/>
    <property type="match status" value="1"/>
</dbReference>
<dbReference type="Gene3D" id="1.10.3720.10">
    <property type="entry name" value="MetI-like"/>
    <property type="match status" value="1"/>
</dbReference>
<keyword evidence="2 7" id="KW-0813">Transport</keyword>
<dbReference type="GO" id="GO:0005886">
    <property type="term" value="C:plasma membrane"/>
    <property type="evidence" value="ECO:0007669"/>
    <property type="project" value="UniProtKB-SubCell"/>
</dbReference>
<keyword evidence="6 7" id="KW-0472">Membrane</keyword>
<feature type="transmembrane region" description="Helical" evidence="7">
    <location>
        <begin position="236"/>
        <end position="255"/>
    </location>
</feature>
<comment type="subcellular location">
    <subcellularLocation>
        <location evidence="1 7">Cell membrane</location>
        <topology evidence="1 7">Multi-pass membrane protein</topology>
    </subcellularLocation>
</comment>
<keyword evidence="5 7" id="KW-1133">Transmembrane helix</keyword>
<keyword evidence="4 7" id="KW-0812">Transmembrane</keyword>
<evidence type="ECO:0000256" key="7">
    <source>
        <dbReference type="RuleBase" id="RU363032"/>
    </source>
</evidence>
<feature type="transmembrane region" description="Helical" evidence="7">
    <location>
        <begin position="67"/>
        <end position="87"/>
    </location>
</feature>
<evidence type="ECO:0000256" key="4">
    <source>
        <dbReference type="ARBA" id="ARBA00022692"/>
    </source>
</evidence>
<evidence type="ECO:0000313" key="10">
    <source>
        <dbReference type="Proteomes" id="UP000266720"/>
    </source>
</evidence>
<evidence type="ECO:0000259" key="8">
    <source>
        <dbReference type="PROSITE" id="PS50928"/>
    </source>
</evidence>
<reference evidence="10" key="1">
    <citation type="book" date="2010" name="EXTREMOPHILES" publisher="0:0-0">
        <title>Complete genome sequences of ten hyperthermophilic archaea reveal their metabolic capabilities and possible ecological roles.</title>
        <editorList>
            <person name="?"/>
        </editorList>
        <authorList>
            <person name="Ravin N.V."/>
            <person name="Mardanov A.V."/>
            <person name="Bonch-Osmolovskaya E.A."/>
            <person name="Skryabin K.G."/>
        </authorList>
    </citation>
    <scope>NUCLEOTIDE SEQUENCE [LARGE SCALE GENOMIC DNA]</scope>
    <source>
        <strain evidence="10">1505</strain>
    </source>
</reference>
<dbReference type="PROSITE" id="PS50928">
    <property type="entry name" value="ABC_TM1"/>
    <property type="match status" value="1"/>
</dbReference>
<dbReference type="InterPro" id="IPR035906">
    <property type="entry name" value="MetI-like_sf"/>
</dbReference>
<dbReference type="Pfam" id="PF00528">
    <property type="entry name" value="BPD_transp_1"/>
    <property type="match status" value="1"/>
</dbReference>
<evidence type="ECO:0000313" key="9">
    <source>
        <dbReference type="EMBL" id="AJB41698.1"/>
    </source>
</evidence>
<evidence type="ECO:0000256" key="1">
    <source>
        <dbReference type="ARBA" id="ARBA00004651"/>
    </source>
</evidence>
<dbReference type="PANTHER" id="PTHR32243">
    <property type="entry name" value="MALTOSE TRANSPORT SYSTEM PERMEASE-RELATED"/>
    <property type="match status" value="1"/>
</dbReference>
<dbReference type="GeneID" id="25406088"/>
<comment type="similarity">
    <text evidence="7">Belongs to the binding-protein-dependent transport system permease family.</text>
</comment>
<protein>
    <submittedName>
        <fullName evidence="9">Maltose/maltodextrin ABC transporter, permease protein MalG</fullName>
    </submittedName>
</protein>
<evidence type="ECO:0000256" key="6">
    <source>
        <dbReference type="ARBA" id="ARBA00023136"/>
    </source>
</evidence>
<evidence type="ECO:0000256" key="3">
    <source>
        <dbReference type="ARBA" id="ARBA00022475"/>
    </source>
</evidence>
<dbReference type="PANTHER" id="PTHR32243:SF18">
    <property type="entry name" value="INNER MEMBRANE ABC TRANSPORTER PERMEASE PROTEIN YCJP"/>
    <property type="match status" value="1"/>
</dbReference>
<feature type="domain" description="ABC transmembrane type-1" evidence="8">
    <location>
        <begin position="61"/>
        <end position="255"/>
    </location>
</feature>